<evidence type="ECO:0000256" key="19">
    <source>
        <dbReference type="SAM" id="MobiDB-lite"/>
    </source>
</evidence>
<dbReference type="InterPro" id="IPR027417">
    <property type="entry name" value="P-loop_NTPase"/>
</dbReference>
<dbReference type="InterPro" id="IPR002464">
    <property type="entry name" value="DNA/RNA_helicase_DEAH_CS"/>
</dbReference>
<dbReference type="Pfam" id="PF24641">
    <property type="entry name" value="KH_DEAH11_2nd"/>
    <property type="match status" value="1"/>
</dbReference>
<dbReference type="Pfam" id="PF24471">
    <property type="entry name" value="KH_DEAH11"/>
    <property type="match status" value="1"/>
</dbReference>
<evidence type="ECO:0000259" key="23">
    <source>
        <dbReference type="PROSITE" id="PS51873"/>
    </source>
</evidence>
<dbReference type="SMART" id="SM00487">
    <property type="entry name" value="DEXDc"/>
    <property type="match status" value="1"/>
</dbReference>
<evidence type="ECO:0000256" key="5">
    <source>
        <dbReference type="ARBA" id="ARBA00022640"/>
    </source>
</evidence>
<keyword evidence="25" id="KW-1185">Reference proteome</keyword>
<dbReference type="FunFam" id="3.40.50.300:FF:002114">
    <property type="entry name" value="ATP-dependent RNA helicase DEAH12 chloroplastic"/>
    <property type="match status" value="1"/>
</dbReference>
<dbReference type="PROSITE" id="PS00518">
    <property type="entry name" value="ZF_RING_1"/>
    <property type="match status" value="1"/>
</dbReference>
<keyword evidence="6" id="KW-0808">Transferase</keyword>
<evidence type="ECO:0000259" key="20">
    <source>
        <dbReference type="PROSITE" id="PS50089"/>
    </source>
</evidence>
<dbReference type="InterPro" id="IPR001841">
    <property type="entry name" value="Znf_RING"/>
</dbReference>
<dbReference type="InterPro" id="IPR002867">
    <property type="entry name" value="IBR_dom"/>
</dbReference>
<dbReference type="FunFam" id="1.10.10.2130:FF:000001">
    <property type="entry name" value="Pre-mRNA-splicing factor ATP-dependent RNA helicase"/>
    <property type="match status" value="1"/>
</dbReference>
<dbReference type="Pfam" id="PF07717">
    <property type="entry name" value="OB_NTP_bind"/>
    <property type="match status" value="1"/>
</dbReference>
<evidence type="ECO:0000256" key="12">
    <source>
        <dbReference type="ARBA" id="ARBA00022801"/>
    </source>
</evidence>
<evidence type="ECO:0000259" key="22">
    <source>
        <dbReference type="PROSITE" id="PS51194"/>
    </source>
</evidence>
<keyword evidence="12" id="KW-0378">Hydrolase</keyword>
<dbReference type="Gene3D" id="1.20.120.1750">
    <property type="match status" value="1"/>
</dbReference>
<evidence type="ECO:0000256" key="8">
    <source>
        <dbReference type="ARBA" id="ARBA00022737"/>
    </source>
</evidence>
<evidence type="ECO:0000256" key="16">
    <source>
        <dbReference type="ARBA" id="ARBA00022946"/>
    </source>
</evidence>
<evidence type="ECO:0000256" key="17">
    <source>
        <dbReference type="ARBA" id="ARBA00047984"/>
    </source>
</evidence>
<feature type="domain" description="Helicase C-terminal" evidence="22">
    <location>
        <begin position="466"/>
        <end position="637"/>
    </location>
</feature>
<dbReference type="PROSITE" id="PS51192">
    <property type="entry name" value="HELICASE_ATP_BIND_1"/>
    <property type="match status" value="1"/>
</dbReference>
<dbReference type="InterPro" id="IPR056248">
    <property type="entry name" value="RBD_DEAH11/12"/>
</dbReference>
<keyword evidence="7" id="KW-0479">Metal-binding</keyword>
<dbReference type="InterPro" id="IPR056247">
    <property type="entry name" value="KH_DEAH11/12_2nd"/>
</dbReference>
<dbReference type="Pfam" id="PF24475">
    <property type="entry name" value="RBD_DEAH11"/>
    <property type="match status" value="1"/>
</dbReference>
<keyword evidence="15" id="KW-0067">ATP-binding</keyword>
<dbReference type="GO" id="GO:0005524">
    <property type="term" value="F:ATP binding"/>
    <property type="evidence" value="ECO:0007669"/>
    <property type="project" value="UniProtKB-KW"/>
</dbReference>
<gene>
    <name evidence="24" type="ORF">Cgig2_014150</name>
</gene>
<feature type="domain" description="Helicase ATP-binding" evidence="21">
    <location>
        <begin position="268"/>
        <end position="431"/>
    </location>
</feature>
<dbReference type="Gene3D" id="3.40.50.300">
    <property type="entry name" value="P-loop containing nucleotide triphosphate hydrolases"/>
    <property type="match status" value="2"/>
</dbReference>
<dbReference type="GO" id="GO:0003723">
    <property type="term" value="F:RNA binding"/>
    <property type="evidence" value="ECO:0007669"/>
    <property type="project" value="TreeGrafter"/>
</dbReference>
<dbReference type="CDD" id="cd22585">
    <property type="entry name" value="Rcat_RBR_DEAH12-like"/>
    <property type="match status" value="1"/>
</dbReference>
<dbReference type="SUPFAM" id="SSF57850">
    <property type="entry name" value="RING/U-box"/>
    <property type="match status" value="2"/>
</dbReference>
<keyword evidence="14" id="KW-0862">Zinc</keyword>
<evidence type="ECO:0000256" key="9">
    <source>
        <dbReference type="ARBA" id="ARBA00022741"/>
    </source>
</evidence>
<dbReference type="InterPro" id="IPR042035">
    <property type="entry name" value="DEAH_win-hel_dom"/>
</dbReference>
<keyword evidence="9" id="KW-0547">Nucleotide-binding</keyword>
<evidence type="ECO:0000256" key="18">
    <source>
        <dbReference type="PROSITE-ProRule" id="PRU00175"/>
    </source>
</evidence>
<comment type="subcellular location">
    <subcellularLocation>
        <location evidence="1">Plastid</location>
        <location evidence="1">Chloroplast</location>
    </subcellularLocation>
</comment>
<keyword evidence="10 18" id="KW-0863">Zinc-finger</keyword>
<comment type="caution">
    <text evidence="24">The sequence shown here is derived from an EMBL/GenBank/DDBJ whole genome shotgun (WGS) entry which is preliminary data.</text>
</comment>
<dbReference type="InterPro" id="IPR011709">
    <property type="entry name" value="DEAD-box_helicase_OB_fold"/>
</dbReference>
<dbReference type="Pfam" id="PF00270">
    <property type="entry name" value="DEAD"/>
    <property type="match status" value="1"/>
</dbReference>
<evidence type="ECO:0000313" key="25">
    <source>
        <dbReference type="Proteomes" id="UP001153076"/>
    </source>
</evidence>
<reference evidence="24" key="1">
    <citation type="submission" date="2022-04" db="EMBL/GenBank/DDBJ databases">
        <title>Carnegiea gigantea Genome sequencing and assembly v2.</title>
        <authorList>
            <person name="Copetti D."/>
            <person name="Sanderson M.J."/>
            <person name="Burquez A."/>
            <person name="Wojciechowski M.F."/>
        </authorList>
    </citation>
    <scope>NUCLEOTIDE SEQUENCE</scope>
    <source>
        <strain evidence="24">SGP5-SGP5p</strain>
        <tissue evidence="24">Aerial part</tissue>
    </source>
</reference>
<evidence type="ECO:0000256" key="7">
    <source>
        <dbReference type="ARBA" id="ARBA00022723"/>
    </source>
</evidence>
<evidence type="ECO:0000256" key="14">
    <source>
        <dbReference type="ARBA" id="ARBA00022833"/>
    </source>
</evidence>
<dbReference type="SMART" id="SM00490">
    <property type="entry name" value="HELICc"/>
    <property type="match status" value="1"/>
</dbReference>
<dbReference type="InterPro" id="IPR044066">
    <property type="entry name" value="TRIAD_supradom"/>
</dbReference>
<evidence type="ECO:0000256" key="3">
    <source>
        <dbReference type="ARBA" id="ARBA00012552"/>
    </source>
</evidence>
<dbReference type="GO" id="GO:0016787">
    <property type="term" value="F:hydrolase activity"/>
    <property type="evidence" value="ECO:0007669"/>
    <property type="project" value="UniProtKB-KW"/>
</dbReference>
<dbReference type="SUPFAM" id="SSF52540">
    <property type="entry name" value="P-loop containing nucleoside triphosphate hydrolases"/>
    <property type="match status" value="1"/>
</dbReference>
<dbReference type="Gene3D" id="3.30.40.10">
    <property type="entry name" value="Zinc/RING finger domain, C3HC4 (zinc finger)"/>
    <property type="match status" value="1"/>
</dbReference>
<dbReference type="SMART" id="SM00847">
    <property type="entry name" value="HA2"/>
    <property type="match status" value="1"/>
</dbReference>
<dbReference type="InterPro" id="IPR017907">
    <property type="entry name" value="Znf_RING_CS"/>
</dbReference>
<dbReference type="OrthoDB" id="10009520at2759"/>
<evidence type="ECO:0000259" key="21">
    <source>
        <dbReference type="PROSITE" id="PS51192"/>
    </source>
</evidence>
<proteinExistence type="inferred from homology"/>
<dbReference type="FunFam" id="1.20.120.1750:FF:000020">
    <property type="entry name" value="ATP-dependent RNA helicase DEAH12 chloroplastic"/>
    <property type="match status" value="1"/>
</dbReference>
<dbReference type="InterPro" id="IPR013083">
    <property type="entry name" value="Znf_RING/FYVE/PHD"/>
</dbReference>
<accession>A0A9Q1GRA3</accession>
<comment type="catalytic activity">
    <reaction evidence="17">
        <text>ATP + H2O = ADP + phosphate + H(+)</text>
        <dbReference type="Rhea" id="RHEA:13065"/>
        <dbReference type="ChEBI" id="CHEBI:15377"/>
        <dbReference type="ChEBI" id="CHEBI:15378"/>
        <dbReference type="ChEBI" id="CHEBI:30616"/>
        <dbReference type="ChEBI" id="CHEBI:43474"/>
        <dbReference type="ChEBI" id="CHEBI:456216"/>
        <dbReference type="EC" id="3.6.4.13"/>
    </reaction>
</comment>
<dbReference type="InterPro" id="IPR056246">
    <property type="entry name" value="KH_DEAH11/12_1st"/>
</dbReference>
<dbReference type="InterPro" id="IPR056244">
    <property type="entry name" value="RRM_DEAH11/12"/>
</dbReference>
<dbReference type="GO" id="GO:0016740">
    <property type="term" value="F:transferase activity"/>
    <property type="evidence" value="ECO:0007669"/>
    <property type="project" value="UniProtKB-KW"/>
</dbReference>
<feature type="compositionally biased region" description="Low complexity" evidence="19">
    <location>
        <begin position="7"/>
        <end position="18"/>
    </location>
</feature>
<evidence type="ECO:0000313" key="24">
    <source>
        <dbReference type="EMBL" id="KAJ8424678.1"/>
    </source>
</evidence>
<keyword evidence="16" id="KW-0809">Transit peptide</keyword>
<dbReference type="Pfam" id="PF00271">
    <property type="entry name" value="Helicase_C"/>
    <property type="match status" value="1"/>
</dbReference>
<dbReference type="PROSITE" id="PS51873">
    <property type="entry name" value="TRIAD"/>
    <property type="match status" value="1"/>
</dbReference>
<dbReference type="GO" id="GO:0009507">
    <property type="term" value="C:chloroplast"/>
    <property type="evidence" value="ECO:0007669"/>
    <property type="project" value="UniProtKB-SubCell"/>
</dbReference>
<dbReference type="CDD" id="cd17917">
    <property type="entry name" value="DEXHc_RHA-like"/>
    <property type="match status" value="1"/>
</dbReference>
<name>A0A9Q1GRA3_9CARY</name>
<dbReference type="PROSITE" id="PS00690">
    <property type="entry name" value="DEAH_ATP_HELICASE"/>
    <property type="match status" value="1"/>
</dbReference>
<dbReference type="InterPro" id="IPR007502">
    <property type="entry name" value="Helicase-assoc_dom"/>
</dbReference>
<feature type="domain" description="RING-type" evidence="20">
    <location>
        <begin position="1564"/>
        <end position="1606"/>
    </location>
</feature>
<dbReference type="InterPro" id="IPR056245">
    <property type="entry name" value="KH_DEAH11/12"/>
</dbReference>
<evidence type="ECO:0000256" key="13">
    <source>
        <dbReference type="ARBA" id="ARBA00022806"/>
    </source>
</evidence>
<dbReference type="FunFam" id="3.40.50.300:FF:001279">
    <property type="entry name" value="ATP-dependent RNA helicase DEAH12 chloroplastic"/>
    <property type="match status" value="1"/>
</dbReference>
<evidence type="ECO:0000256" key="15">
    <source>
        <dbReference type="ARBA" id="ARBA00022840"/>
    </source>
</evidence>
<dbReference type="Proteomes" id="UP001153076">
    <property type="component" value="Unassembled WGS sequence"/>
</dbReference>
<dbReference type="PROSITE" id="PS50089">
    <property type="entry name" value="ZF_RING_2"/>
    <property type="match status" value="1"/>
</dbReference>
<dbReference type="EC" id="3.6.4.13" evidence="3"/>
<sequence>MRRSDIRSPNFRPNFPGNFRRDRPPDPPPRSNSRRANFVIELCCDPNSATSCGRRKAVVEGLIGEFKYAPDVWLTYESGSIAGKLFFTQWSCALEAMVGIWGSRFSRPHNFVPMPISNVVVPSDVDELNDRLKVLFVEKIKGLVSGELVNKWEKKLQGVEGEVAGVDAALKKHNSVLVFEELNDKKKVLISEKELILKRIGEFKDGMECILRHIKGDRCSGDKENKGWVPALRLRNGVNWARVYCLVMRECRRLDDGLPIYAFRQEIIQRISSQQILVLIGETGSGKSTQLVQFLADSGVVGSGTVVCTQPRKIAAISLAQRVQEESNGCYEHGAISFRPSYLSQQFKDRIVYMTDHCLLQHCMNDRNMHGVSCILLDEAHERSLNTDLLLALLKSVLPPRHDLRLIIMSATADAKQLSDYFFECGMFAVVGRNYPVDVKYIPCLSEGISQLCVSSPANVAPYVSDVVRAVAEIHRTEEEGTILAFLTSPLEVEWACESFQAPNAKPLALHGKLSYEEQSLVFQDYPGKRKVIFATNVAETSLTIPGVKYVVDSGLAKESRFEPGSGMNILRVCWISKSSANQRAGRAGRTEPGRCYRLYSHDDFCSMTDQQEPEIRRVHLGVAVLKIIALGVKNVQEFDFVDAPSLKAIDMAIQNLMQLGAITKVNGDVELTVAGRYLVKLGIEPRLGKLVLDCFREHLGREGLALAAVMANSSSIFCRVGNHADKLKSDCLKVPFCHRDGDLFTLLSVYKAWLNVPLVKRNRWCWDNSINAKSMRRCHETISELEYCLRSELHMIVPTYWHWRPEETTEHDKKLKKAILAALVENVAIYSGSDQLGYNVALTGQHVQLHPGCSLLMFNRKPDWVVFGEILSASDQYLVCVTAVDEDFLSTLNPPPRFDAFEVKMQKLQMTILSGFGKTLLKKFCGKSNNGLLCLLSRIRKICSEDRILIEVDVDNNEIRLFSPPRDVEKGLSYVKHALDCERRWLQNECVELCLYHGGPGLSPPVALFGSGAEIKHLEIDKRSLTVDVFASKVSTIDDKELILFVEGYATGICALHKSAAYGRETEEREKWGSITFLTPDAAERAAAKLNNIEFNGSLLQVNLSGTTYGVDRAFSFPAVKAKVSWPRRLSKGLAIVKCDPREVGLMVSHFSDLQIGERYVRCEASTKYSDSVVISGIDREASEHEVLHALRNATNCRILDFFLVRGDAVDNPPCRACEEALFREISVFMPKGSPQINFCRVQVFSPEPKDVFMRALITFDGRLHLEAAKALEQIEGKVLPGLCSWQKIQCQRLFQTSLSCPSSIYSVIEREVNSLVLRCNRRKVPLSHQPHYDMTDNQHHHLAYHRSQVKEGPIVPTLPSQFASIDGIECAVDRNANGSCRVRISATATKTVAELRRPFEELMKGRTIINASLTPSVLQLLFSRDGVTLMKSIHREMGVYVLFDKQSLNVRLFGPSKKIFTAEETFVQRLLSLHENKQLEVNLRGATLPHDLMKEVVKRFGPDLHGLRTKVPEAEFSLHTRRQVISISGTKEAKQKVEEIVNEIAQASRGASTDITDAETACPICLCEVEEQYQLEGCMHVFCRSCLVEQCESAIKNIDIFPICCAHEGCGVPFWLVDLKSLLPGEKLEELFAASVKAFVASSGGSYRFCPSPDCPSVYRVAGPHKPGEPFVCGACYAETCTKCHLEYHPFLSCEKYKEYKEDPDSSLKEWCKGKEEHVKRCPDCGYTIEKAEGCNHVECKCGSHICWVCLDHFLTSDDCYNHLRAIHHGIT</sequence>
<dbReference type="InterPro" id="IPR011545">
    <property type="entry name" value="DEAD/DEAH_box_helicase_dom"/>
</dbReference>
<evidence type="ECO:0000256" key="4">
    <source>
        <dbReference type="ARBA" id="ARBA00022528"/>
    </source>
</evidence>
<evidence type="ECO:0000256" key="11">
    <source>
        <dbReference type="ARBA" id="ARBA00022786"/>
    </source>
</evidence>
<keyword evidence="5" id="KW-0934">Plastid</keyword>
<keyword evidence="8" id="KW-0677">Repeat</keyword>
<dbReference type="Pfam" id="PF01485">
    <property type="entry name" value="IBR"/>
    <property type="match status" value="1"/>
</dbReference>
<feature type="domain" description="RING-type" evidence="23">
    <location>
        <begin position="1560"/>
        <end position="1774"/>
    </location>
</feature>
<dbReference type="Pfam" id="PF24638">
    <property type="entry name" value="KH_DEAH11_1st"/>
    <property type="match status" value="1"/>
</dbReference>
<feature type="region of interest" description="Disordered" evidence="19">
    <location>
        <begin position="1"/>
        <end position="34"/>
    </location>
</feature>
<dbReference type="Pfam" id="PF24637">
    <property type="entry name" value="RRM_DEAH11"/>
    <property type="match status" value="1"/>
</dbReference>
<dbReference type="Pfam" id="PF26200">
    <property type="entry name" value="Rcat_RNF216"/>
    <property type="match status" value="1"/>
</dbReference>
<comment type="similarity">
    <text evidence="2">Belongs to the DEAD box helicase family. DEAH subfamily.</text>
</comment>
<evidence type="ECO:0000256" key="10">
    <source>
        <dbReference type="ARBA" id="ARBA00022771"/>
    </source>
</evidence>
<dbReference type="CDD" id="cd20335">
    <property type="entry name" value="BRcat_RBR"/>
    <property type="match status" value="1"/>
</dbReference>
<dbReference type="PANTHER" id="PTHR18934">
    <property type="entry name" value="ATP-DEPENDENT RNA HELICASE"/>
    <property type="match status" value="1"/>
</dbReference>
<dbReference type="InterPro" id="IPR013087">
    <property type="entry name" value="Znf_C2H2_type"/>
</dbReference>
<evidence type="ECO:0000256" key="6">
    <source>
        <dbReference type="ARBA" id="ARBA00022679"/>
    </source>
</evidence>
<dbReference type="CDD" id="cd18791">
    <property type="entry name" value="SF2_C_RHA"/>
    <property type="match status" value="1"/>
</dbReference>
<dbReference type="GO" id="GO:0003724">
    <property type="term" value="F:RNA helicase activity"/>
    <property type="evidence" value="ECO:0007669"/>
    <property type="project" value="UniProtKB-EC"/>
</dbReference>
<dbReference type="Gene3D" id="1.10.10.2130">
    <property type="entry name" value="DEAH helicase family, winged-helix domain"/>
    <property type="match status" value="1"/>
</dbReference>
<protein>
    <recommendedName>
        <fullName evidence="3">RNA helicase</fullName>
        <ecNumber evidence="3">3.6.4.13</ecNumber>
    </recommendedName>
</protein>
<dbReference type="SMART" id="SM00647">
    <property type="entry name" value="IBR"/>
    <property type="match status" value="2"/>
</dbReference>
<keyword evidence="11" id="KW-0833">Ubl conjugation pathway</keyword>
<keyword evidence="4" id="KW-0150">Chloroplast</keyword>
<organism evidence="24 25">
    <name type="scientific">Carnegiea gigantea</name>
    <dbReference type="NCBI Taxonomy" id="171969"/>
    <lineage>
        <taxon>Eukaryota</taxon>
        <taxon>Viridiplantae</taxon>
        <taxon>Streptophyta</taxon>
        <taxon>Embryophyta</taxon>
        <taxon>Tracheophyta</taxon>
        <taxon>Spermatophyta</taxon>
        <taxon>Magnoliopsida</taxon>
        <taxon>eudicotyledons</taxon>
        <taxon>Gunneridae</taxon>
        <taxon>Pentapetalae</taxon>
        <taxon>Caryophyllales</taxon>
        <taxon>Cactineae</taxon>
        <taxon>Cactaceae</taxon>
        <taxon>Cactoideae</taxon>
        <taxon>Echinocereeae</taxon>
        <taxon>Carnegiea</taxon>
    </lineage>
</organism>
<dbReference type="EMBL" id="JAKOGI010001625">
    <property type="protein sequence ID" value="KAJ8424678.1"/>
    <property type="molecule type" value="Genomic_DNA"/>
</dbReference>
<evidence type="ECO:0000256" key="1">
    <source>
        <dbReference type="ARBA" id="ARBA00004229"/>
    </source>
</evidence>
<keyword evidence="13" id="KW-0347">Helicase</keyword>
<evidence type="ECO:0000256" key="2">
    <source>
        <dbReference type="ARBA" id="ARBA00008792"/>
    </source>
</evidence>
<dbReference type="InterPro" id="IPR001650">
    <property type="entry name" value="Helicase_C-like"/>
</dbReference>
<dbReference type="PANTHER" id="PTHR18934:SF81">
    <property type="entry name" value="ATP-DEPENDENT RNA HELICASE DEAH11, CHLOROPLASTIC-RELATED"/>
    <property type="match status" value="1"/>
</dbReference>
<dbReference type="InterPro" id="IPR014001">
    <property type="entry name" value="Helicase_ATP-bd"/>
</dbReference>
<dbReference type="PROSITE" id="PS51194">
    <property type="entry name" value="HELICASE_CTER"/>
    <property type="match status" value="1"/>
</dbReference>
<dbReference type="GO" id="GO:0008270">
    <property type="term" value="F:zinc ion binding"/>
    <property type="evidence" value="ECO:0007669"/>
    <property type="project" value="UniProtKB-KW"/>
</dbReference>
<dbReference type="PROSITE" id="PS00028">
    <property type="entry name" value="ZINC_FINGER_C2H2_1"/>
    <property type="match status" value="1"/>
</dbReference>